<dbReference type="InterPro" id="IPR003598">
    <property type="entry name" value="Ig_sub2"/>
</dbReference>
<name>A0A8I6RNE7_CIMLE</name>
<dbReference type="GO" id="GO:0030424">
    <property type="term" value="C:axon"/>
    <property type="evidence" value="ECO:0007669"/>
    <property type="project" value="TreeGrafter"/>
</dbReference>
<dbReference type="InterPro" id="IPR050958">
    <property type="entry name" value="Cell_Adh-Cytoskel_Orgn"/>
</dbReference>
<feature type="domain" description="Ig-like" evidence="4">
    <location>
        <begin position="32"/>
        <end position="129"/>
    </location>
</feature>
<dbReference type="GO" id="GO:0050808">
    <property type="term" value="P:synapse organization"/>
    <property type="evidence" value="ECO:0007669"/>
    <property type="project" value="TreeGrafter"/>
</dbReference>
<dbReference type="Pfam" id="PF13927">
    <property type="entry name" value="Ig_3"/>
    <property type="match status" value="1"/>
</dbReference>
<dbReference type="GO" id="GO:0008046">
    <property type="term" value="F:axon guidance receptor activity"/>
    <property type="evidence" value="ECO:0007669"/>
    <property type="project" value="TreeGrafter"/>
</dbReference>
<dbReference type="GO" id="GO:0007156">
    <property type="term" value="P:homophilic cell adhesion via plasma membrane adhesion molecules"/>
    <property type="evidence" value="ECO:0007669"/>
    <property type="project" value="TreeGrafter"/>
</dbReference>
<evidence type="ECO:0000259" key="4">
    <source>
        <dbReference type="PROSITE" id="PS50835"/>
    </source>
</evidence>
<sequence>MELHIIIIAVCFQLTQGYAVRAKTQVNLPSNPAGYGALDNSARFITEGRHIKVVQTDTVTLPCRVANIGKLVRAWKKGIAILTAGDIKVSPDDRLSLVNGYDLEIRSVRSEDEGDYVCQIASLQPQEITHTLEVLVPPKILEVSGGGIVEAKKGTPVTLECRAKGNPQPFYQWIKKAKLHSWTSHSSITNNTYNPSLRPTNGSTILLGEVNRHQAGVYRCLASNGVGKVAARELTLRVLYAPEVTADEAWVHSGIGNQAVLSCTVYAEPEAEVRWYRSSLKLDVTDDHVTETSSNRHRLIIRQVQLQDLDNYTCEAQNNFGKAKQYIVLSGKPQVAVFRSNPASRWRDSYNISWTVFSYTPLEEHKLFFRRKQFTGQIPNSLKSEVWGGNLTFWYLREWTDVTLPSTPGNDITQQMSYLIRGLEPEMLYEAKVQARNTFGWNQMSDVFTFHTANKDSYSWEPSQDIFHSPETEIRDLGVTALGEAHLDYEPSLLLLVILMFHFSL</sequence>
<accession>A0A8I6RNE7</accession>
<protein>
    <recommendedName>
        <fullName evidence="4">Ig-like domain-containing protein</fullName>
    </recommendedName>
</protein>
<keyword evidence="1" id="KW-0677">Repeat</keyword>
<dbReference type="PANTHER" id="PTHR45080:SF33">
    <property type="entry name" value="IG-LIKE DOMAIN-CONTAINING PROTEIN"/>
    <property type="match status" value="1"/>
</dbReference>
<dbReference type="InterPro" id="IPR013098">
    <property type="entry name" value="Ig_I-set"/>
</dbReference>
<evidence type="ECO:0000313" key="6">
    <source>
        <dbReference type="Proteomes" id="UP000494040"/>
    </source>
</evidence>
<dbReference type="GeneID" id="106665877"/>
<dbReference type="Pfam" id="PF07679">
    <property type="entry name" value="I-set"/>
    <property type="match status" value="2"/>
</dbReference>
<dbReference type="SMART" id="SM00409">
    <property type="entry name" value="IG"/>
    <property type="match status" value="3"/>
</dbReference>
<dbReference type="InterPro" id="IPR036179">
    <property type="entry name" value="Ig-like_dom_sf"/>
</dbReference>
<reference evidence="5" key="1">
    <citation type="submission" date="2022-01" db="UniProtKB">
        <authorList>
            <consortium name="EnsemblMetazoa"/>
        </authorList>
    </citation>
    <scope>IDENTIFICATION</scope>
</reference>
<evidence type="ECO:0000256" key="1">
    <source>
        <dbReference type="ARBA" id="ARBA00022737"/>
    </source>
</evidence>
<dbReference type="InterPro" id="IPR013783">
    <property type="entry name" value="Ig-like_fold"/>
</dbReference>
<dbReference type="EnsemblMetazoa" id="XM_014392677.2">
    <property type="protein sequence ID" value="XP_014248163.1"/>
    <property type="gene ID" value="LOC106665877"/>
</dbReference>
<keyword evidence="6" id="KW-1185">Reference proteome</keyword>
<dbReference type="OrthoDB" id="6159398at2759"/>
<dbReference type="GO" id="GO:0005886">
    <property type="term" value="C:plasma membrane"/>
    <property type="evidence" value="ECO:0007669"/>
    <property type="project" value="TreeGrafter"/>
</dbReference>
<dbReference type="PANTHER" id="PTHR45080">
    <property type="entry name" value="CONTACTIN 5"/>
    <property type="match status" value="1"/>
</dbReference>
<dbReference type="CDD" id="cd00063">
    <property type="entry name" value="FN3"/>
    <property type="match status" value="1"/>
</dbReference>
<dbReference type="KEGG" id="clec:106665877"/>
<feature type="chain" id="PRO_5035279624" description="Ig-like domain-containing protein" evidence="3">
    <location>
        <begin position="18"/>
        <end position="505"/>
    </location>
</feature>
<organism evidence="5 6">
    <name type="scientific">Cimex lectularius</name>
    <name type="common">Bed bug</name>
    <name type="synonym">Acanthia lectularia</name>
    <dbReference type="NCBI Taxonomy" id="79782"/>
    <lineage>
        <taxon>Eukaryota</taxon>
        <taxon>Metazoa</taxon>
        <taxon>Ecdysozoa</taxon>
        <taxon>Arthropoda</taxon>
        <taxon>Hexapoda</taxon>
        <taxon>Insecta</taxon>
        <taxon>Pterygota</taxon>
        <taxon>Neoptera</taxon>
        <taxon>Paraneoptera</taxon>
        <taxon>Hemiptera</taxon>
        <taxon>Heteroptera</taxon>
        <taxon>Panheteroptera</taxon>
        <taxon>Cimicomorpha</taxon>
        <taxon>Cimicidae</taxon>
        <taxon>Cimex</taxon>
    </lineage>
</organism>
<dbReference type="SUPFAM" id="SSF48726">
    <property type="entry name" value="Immunoglobulin"/>
    <property type="match status" value="3"/>
</dbReference>
<dbReference type="Gene3D" id="2.60.40.10">
    <property type="entry name" value="Immunoglobulins"/>
    <property type="match status" value="4"/>
</dbReference>
<dbReference type="AlphaFoldDB" id="A0A8I6RNE7"/>
<feature type="signal peptide" evidence="3">
    <location>
        <begin position="1"/>
        <end position="17"/>
    </location>
</feature>
<keyword evidence="3" id="KW-0732">Signal</keyword>
<dbReference type="InterPro" id="IPR003599">
    <property type="entry name" value="Ig_sub"/>
</dbReference>
<dbReference type="InterPro" id="IPR003961">
    <property type="entry name" value="FN3_dom"/>
</dbReference>
<dbReference type="InterPro" id="IPR007110">
    <property type="entry name" value="Ig-like_dom"/>
</dbReference>
<dbReference type="InterPro" id="IPR036116">
    <property type="entry name" value="FN3_sf"/>
</dbReference>
<dbReference type="GO" id="GO:0043025">
    <property type="term" value="C:neuronal cell body"/>
    <property type="evidence" value="ECO:0007669"/>
    <property type="project" value="TreeGrafter"/>
</dbReference>
<evidence type="ECO:0000256" key="2">
    <source>
        <dbReference type="ARBA" id="ARBA00023319"/>
    </source>
</evidence>
<evidence type="ECO:0000256" key="3">
    <source>
        <dbReference type="SAM" id="SignalP"/>
    </source>
</evidence>
<dbReference type="SMART" id="SM00408">
    <property type="entry name" value="IGc2"/>
    <property type="match status" value="3"/>
</dbReference>
<dbReference type="PROSITE" id="PS50835">
    <property type="entry name" value="IG_LIKE"/>
    <property type="match status" value="3"/>
</dbReference>
<feature type="domain" description="Ig-like" evidence="4">
    <location>
        <begin position="138"/>
        <end position="235"/>
    </location>
</feature>
<proteinExistence type="predicted"/>
<dbReference type="SUPFAM" id="SSF49265">
    <property type="entry name" value="Fibronectin type III"/>
    <property type="match status" value="1"/>
</dbReference>
<dbReference type="Proteomes" id="UP000494040">
    <property type="component" value="Unassembled WGS sequence"/>
</dbReference>
<evidence type="ECO:0000313" key="5">
    <source>
        <dbReference type="EnsemblMetazoa" id="XP_014248163.1"/>
    </source>
</evidence>
<dbReference type="OMA" id="IKHLHPG"/>
<keyword evidence="2" id="KW-0393">Immunoglobulin domain</keyword>
<dbReference type="RefSeq" id="XP_014248163.1">
    <property type="nucleotide sequence ID" value="XM_014392677.2"/>
</dbReference>
<feature type="domain" description="Ig-like" evidence="4">
    <location>
        <begin position="242"/>
        <end position="330"/>
    </location>
</feature>